<evidence type="ECO:0000256" key="1">
    <source>
        <dbReference type="SAM" id="MobiDB-lite"/>
    </source>
</evidence>
<protein>
    <submittedName>
        <fullName evidence="2">Uncharacterized membrane protein</fullName>
    </submittedName>
</protein>
<dbReference type="EMBL" id="CP000922">
    <property type="protein sequence ID" value="ACJ34940.1"/>
    <property type="molecule type" value="Genomic_DNA"/>
</dbReference>
<dbReference type="NCBIfam" id="TIGR03826">
    <property type="entry name" value="YvyF"/>
    <property type="match status" value="1"/>
</dbReference>
<evidence type="ECO:0000313" key="3">
    <source>
        <dbReference type="Proteomes" id="UP000000742"/>
    </source>
</evidence>
<proteinExistence type="predicted"/>
<evidence type="ECO:0000313" key="2">
    <source>
        <dbReference type="EMBL" id="ACJ34940.1"/>
    </source>
</evidence>
<dbReference type="Proteomes" id="UP000000742">
    <property type="component" value="Chromosome"/>
</dbReference>
<dbReference type="InterPro" id="IPR022258">
    <property type="entry name" value="Flagellar_operon_YvyF"/>
</dbReference>
<gene>
    <name evidence="2" type="ordered locus">Aflv_2587</name>
</gene>
<feature type="region of interest" description="Disordered" evidence="1">
    <location>
        <begin position="114"/>
        <end position="136"/>
    </location>
</feature>
<accession>B7GL03</accession>
<sequence length="136" mass="15864">MMLDNCPKCGSLFVRTQFRDVCDACYKEEEKLFEKVYAFIRKRENRTATMSQVVDATGVEEALIIKWIKKGRLQLVHFPNLGYPCEKCGATIREGRLCSSCISGIQKEMTKIQQEEERQKQAKHQTTYFTQQKKKD</sequence>
<organism evidence="2 3">
    <name type="scientific">Anoxybacillus flavithermus (strain DSM 21510 / WK1)</name>
    <dbReference type="NCBI Taxonomy" id="491915"/>
    <lineage>
        <taxon>Bacteria</taxon>
        <taxon>Bacillati</taxon>
        <taxon>Bacillota</taxon>
        <taxon>Bacilli</taxon>
        <taxon>Bacillales</taxon>
        <taxon>Anoxybacillaceae</taxon>
        <taxon>Anoxybacillus</taxon>
    </lineage>
</organism>
<feature type="compositionally biased region" description="Polar residues" evidence="1">
    <location>
        <begin position="124"/>
        <end position="136"/>
    </location>
</feature>
<dbReference type="AlphaFoldDB" id="B7GL03"/>
<dbReference type="HOGENOM" id="CLU_137779_1_0_9"/>
<name>B7GL03_ANOFW</name>
<dbReference type="KEGG" id="afl:Aflv_2587"/>
<dbReference type="eggNOG" id="ENOG5032TKA">
    <property type="taxonomic scope" value="Bacteria"/>
</dbReference>
<reference evidence="2 3" key="1">
    <citation type="journal article" date="2008" name="Genome Biol.">
        <title>Encapsulated in silica: genome, proteome and physiology of the thermophilic bacterium Anoxybacillus flavithermus WK1.</title>
        <authorList>
            <person name="Saw J.H."/>
            <person name="Mountain B.W."/>
            <person name="Feng L."/>
            <person name="Omelchenko M.V."/>
            <person name="Hou S."/>
            <person name="Saito J.A."/>
            <person name="Stott M.B."/>
            <person name="Li D."/>
            <person name="Zhao G."/>
            <person name="Wu J."/>
            <person name="Galperin M.Y."/>
            <person name="Koonin E.V."/>
            <person name="Makarova K.S."/>
            <person name="Wolf Y.I."/>
            <person name="Rigden D.J."/>
            <person name="Dunfield P.F."/>
            <person name="Wang L."/>
            <person name="Alam M."/>
        </authorList>
    </citation>
    <scope>NUCLEOTIDE SEQUENCE [LARGE SCALE GENOMIC DNA]</scope>
    <source>
        <strain evidence="3">DSM 21510 / WK1</strain>
    </source>
</reference>
<dbReference type="STRING" id="491915.Aflv_2587"/>